<sequence>MPLSLHDLTFDELRDLLVADGLRPAHVSTVWNALHFRAETDLEARAVRDEWVPPLRRWLGEKVGGEGGYTMDHLAVASHMPSGDGLTQKFLLRLQDGQEIETVIMGYTGRHTVCVSTQAGCAMGCVFCATGQMGFVRHLRPGEIVGQVLHAQRILRAKGERLRNIVLMGMGEPLHNYDNVMKALDLISDTRGCNIGPSKISVSTVGVVPGILRLAAENRPYNLAISLHGSTEAERAALIPANQRWPLAELIAACRSYGQQTGRRIFFAWTLIAGVNDTPEHARRVATLLAGLDAHVNLIPLNETAGYSGRESAESSADVFQAIIQEAGIPCTVRQRRGIDVAAGCGQLKAEKQKNRRLQPASA</sequence>
<evidence type="ECO:0000256" key="3">
    <source>
        <dbReference type="ARBA" id="ARBA00022485"/>
    </source>
</evidence>
<dbReference type="PIRSF" id="PIRSF006004">
    <property type="entry name" value="CHP00048"/>
    <property type="match status" value="1"/>
</dbReference>
<evidence type="ECO:0000256" key="8">
    <source>
        <dbReference type="ARBA" id="ARBA00022691"/>
    </source>
</evidence>
<dbReference type="EMBL" id="JACHIF010000009">
    <property type="protein sequence ID" value="MBB5039649.1"/>
    <property type="molecule type" value="Genomic_DNA"/>
</dbReference>
<dbReference type="SFLD" id="SFLDF00275">
    <property type="entry name" value="adenosine_C2_methyltransferase"/>
    <property type="match status" value="1"/>
</dbReference>
<keyword evidence="12 13" id="KW-1015">Disulfide bond</keyword>
<feature type="domain" description="Radical SAM core" evidence="14">
    <location>
        <begin position="107"/>
        <end position="340"/>
    </location>
</feature>
<comment type="catalytic activity">
    <reaction evidence="13">
        <text>adenosine(37) in tRNA + 2 reduced [2Fe-2S]-[ferredoxin] + 2 S-adenosyl-L-methionine = 2-methyladenosine(37) in tRNA + 5'-deoxyadenosine + L-methionine + 2 oxidized [2Fe-2S]-[ferredoxin] + S-adenosyl-L-homocysteine</text>
        <dbReference type="Rhea" id="RHEA:43332"/>
        <dbReference type="Rhea" id="RHEA-COMP:10000"/>
        <dbReference type="Rhea" id="RHEA-COMP:10001"/>
        <dbReference type="Rhea" id="RHEA-COMP:10162"/>
        <dbReference type="Rhea" id="RHEA-COMP:10485"/>
        <dbReference type="ChEBI" id="CHEBI:17319"/>
        <dbReference type="ChEBI" id="CHEBI:33737"/>
        <dbReference type="ChEBI" id="CHEBI:33738"/>
        <dbReference type="ChEBI" id="CHEBI:57844"/>
        <dbReference type="ChEBI" id="CHEBI:57856"/>
        <dbReference type="ChEBI" id="CHEBI:59789"/>
        <dbReference type="ChEBI" id="CHEBI:74411"/>
        <dbReference type="ChEBI" id="CHEBI:74497"/>
        <dbReference type="EC" id="2.1.1.192"/>
    </reaction>
</comment>
<dbReference type="GO" id="GO:0005737">
    <property type="term" value="C:cytoplasm"/>
    <property type="evidence" value="ECO:0007669"/>
    <property type="project" value="UniProtKB-SubCell"/>
</dbReference>
<evidence type="ECO:0000256" key="1">
    <source>
        <dbReference type="ARBA" id="ARBA00004496"/>
    </source>
</evidence>
<reference evidence="15 16" key="1">
    <citation type="submission" date="2020-08" db="EMBL/GenBank/DDBJ databases">
        <title>Genomic Encyclopedia of Type Strains, Phase IV (KMG-IV): sequencing the most valuable type-strain genomes for metagenomic binning, comparative biology and taxonomic classification.</title>
        <authorList>
            <person name="Goeker M."/>
        </authorList>
    </citation>
    <scope>NUCLEOTIDE SEQUENCE [LARGE SCALE GENOMIC DNA]</scope>
    <source>
        <strain evidence="15 16">DSM 12251</strain>
    </source>
</reference>
<accession>A0A7W8DRA6</accession>
<protein>
    <recommendedName>
        <fullName evidence="13">Probable dual-specificity RNA methyltransferase RlmN</fullName>
        <ecNumber evidence="13">2.1.1.192</ecNumber>
    </recommendedName>
    <alternativeName>
        <fullName evidence="13">23S rRNA (adenine(2503)-C(2))-methyltransferase</fullName>
    </alternativeName>
    <alternativeName>
        <fullName evidence="13">23S rRNA m2A2503 methyltransferase</fullName>
    </alternativeName>
    <alternativeName>
        <fullName evidence="13">Ribosomal RNA large subunit methyltransferase N</fullName>
    </alternativeName>
    <alternativeName>
        <fullName evidence="13">tRNA (adenine(37)-C(2))-methyltransferase</fullName>
    </alternativeName>
    <alternativeName>
        <fullName evidence="13">tRNA m2A37 methyltransferase</fullName>
    </alternativeName>
</protein>
<dbReference type="SUPFAM" id="SSF102114">
    <property type="entry name" value="Radical SAM enzymes"/>
    <property type="match status" value="1"/>
</dbReference>
<organism evidence="15 16">
    <name type="scientific">Prosthecobacter dejongeii</name>
    <dbReference type="NCBI Taxonomy" id="48465"/>
    <lineage>
        <taxon>Bacteria</taxon>
        <taxon>Pseudomonadati</taxon>
        <taxon>Verrucomicrobiota</taxon>
        <taxon>Verrucomicrobiia</taxon>
        <taxon>Verrucomicrobiales</taxon>
        <taxon>Verrucomicrobiaceae</taxon>
        <taxon>Prosthecobacter</taxon>
    </lineage>
</organism>
<evidence type="ECO:0000256" key="11">
    <source>
        <dbReference type="ARBA" id="ARBA00023014"/>
    </source>
</evidence>
<evidence type="ECO:0000313" key="15">
    <source>
        <dbReference type="EMBL" id="MBB5039649.1"/>
    </source>
</evidence>
<evidence type="ECO:0000256" key="4">
    <source>
        <dbReference type="ARBA" id="ARBA00022490"/>
    </source>
</evidence>
<dbReference type="InterPro" id="IPR013785">
    <property type="entry name" value="Aldolase_TIM"/>
</dbReference>
<dbReference type="GO" id="GO:0046872">
    <property type="term" value="F:metal ion binding"/>
    <property type="evidence" value="ECO:0007669"/>
    <property type="project" value="UniProtKB-KW"/>
</dbReference>
<dbReference type="PROSITE" id="PS51918">
    <property type="entry name" value="RADICAL_SAM"/>
    <property type="match status" value="1"/>
</dbReference>
<dbReference type="Pfam" id="PF04055">
    <property type="entry name" value="Radical_SAM"/>
    <property type="match status" value="1"/>
</dbReference>
<evidence type="ECO:0000313" key="16">
    <source>
        <dbReference type="Proteomes" id="UP000534294"/>
    </source>
</evidence>
<name>A0A7W8DRA6_9BACT</name>
<feature type="binding site" evidence="13">
    <location>
        <begin position="171"/>
        <end position="172"/>
    </location>
    <ligand>
        <name>S-adenosyl-L-methionine</name>
        <dbReference type="ChEBI" id="CHEBI:59789"/>
    </ligand>
</feature>
<dbReference type="Gene3D" id="3.20.20.70">
    <property type="entry name" value="Aldolase class I"/>
    <property type="match status" value="1"/>
</dbReference>
<dbReference type="PANTHER" id="PTHR30544:SF5">
    <property type="entry name" value="RADICAL SAM CORE DOMAIN-CONTAINING PROTEIN"/>
    <property type="match status" value="1"/>
</dbReference>
<feature type="binding site" evidence="13">
    <location>
        <position position="302"/>
    </location>
    <ligand>
        <name>S-adenosyl-L-methionine</name>
        <dbReference type="ChEBI" id="CHEBI:59789"/>
    </ligand>
</feature>
<comment type="function">
    <text evidence="13">Specifically methylates position 2 of adenine 2503 in 23S rRNA and position 2 of adenine 37 in tRNAs.</text>
</comment>
<keyword evidence="3 13" id="KW-0004">4Fe-4S</keyword>
<evidence type="ECO:0000256" key="13">
    <source>
        <dbReference type="HAMAP-Rule" id="MF_01849"/>
    </source>
</evidence>
<dbReference type="CDD" id="cd01335">
    <property type="entry name" value="Radical_SAM"/>
    <property type="match status" value="1"/>
</dbReference>
<evidence type="ECO:0000256" key="10">
    <source>
        <dbReference type="ARBA" id="ARBA00023004"/>
    </source>
</evidence>
<keyword evidence="7 13" id="KW-0808">Transferase</keyword>
<dbReference type="GO" id="GO:0051539">
    <property type="term" value="F:4 iron, 4 sulfur cluster binding"/>
    <property type="evidence" value="ECO:0007669"/>
    <property type="project" value="UniProtKB-UniRule"/>
</dbReference>
<evidence type="ECO:0000256" key="12">
    <source>
        <dbReference type="ARBA" id="ARBA00023157"/>
    </source>
</evidence>
<feature type="binding site" evidence="13">
    <location>
        <position position="125"/>
    </location>
    <ligand>
        <name>[4Fe-4S] cluster</name>
        <dbReference type="ChEBI" id="CHEBI:49883"/>
        <note>4Fe-4S-S-AdoMet</note>
    </ligand>
</feature>
<evidence type="ECO:0000256" key="6">
    <source>
        <dbReference type="ARBA" id="ARBA00022603"/>
    </source>
</evidence>
<feature type="binding site" evidence="13">
    <location>
        <position position="203"/>
    </location>
    <ligand>
        <name>S-adenosyl-L-methionine</name>
        <dbReference type="ChEBI" id="CHEBI:59789"/>
    </ligand>
</feature>
<dbReference type="InterPro" id="IPR027492">
    <property type="entry name" value="RNA_MTrfase_RlmN"/>
</dbReference>
<keyword evidence="11 13" id="KW-0411">Iron-sulfur</keyword>
<keyword evidence="5 13" id="KW-0698">rRNA processing</keyword>
<evidence type="ECO:0000256" key="9">
    <source>
        <dbReference type="ARBA" id="ARBA00022723"/>
    </source>
</evidence>
<keyword evidence="13" id="KW-0819">tRNA processing</keyword>
<dbReference type="SFLD" id="SFLDG01062">
    <property type="entry name" value="methyltransferase_(Class_A)"/>
    <property type="match status" value="1"/>
</dbReference>
<comment type="subcellular location">
    <subcellularLocation>
        <location evidence="1 13">Cytoplasm</location>
    </subcellularLocation>
</comment>
<gene>
    <name evidence="13" type="primary">rlmN</name>
    <name evidence="15" type="ORF">HNQ64_003924</name>
</gene>
<comment type="cofactor">
    <cofactor evidence="13">
        <name>[4Fe-4S] cluster</name>
        <dbReference type="ChEBI" id="CHEBI:49883"/>
    </cofactor>
    <text evidence="13">Binds 1 [4Fe-4S] cluster. The cluster is coordinated with 3 cysteines and an exchangeable S-adenosyl-L-methionine.</text>
</comment>
<dbReference type="InterPro" id="IPR058240">
    <property type="entry name" value="rSAM_sf"/>
</dbReference>
<dbReference type="FunFam" id="3.20.20.70:FF:000014">
    <property type="entry name" value="Probable dual-specificity RNA methyltransferase RlmN"/>
    <property type="match status" value="1"/>
</dbReference>
<evidence type="ECO:0000256" key="5">
    <source>
        <dbReference type="ARBA" id="ARBA00022552"/>
    </source>
</evidence>
<feature type="binding site" evidence="13">
    <location>
        <position position="121"/>
    </location>
    <ligand>
        <name>[4Fe-4S] cluster</name>
        <dbReference type="ChEBI" id="CHEBI:49883"/>
        <note>4Fe-4S-S-AdoMet</note>
    </ligand>
</feature>
<dbReference type="InterPro" id="IPR040072">
    <property type="entry name" value="Methyltransferase_A"/>
</dbReference>
<dbReference type="EC" id="2.1.1.192" evidence="13"/>
<keyword evidence="4 13" id="KW-0963">Cytoplasm</keyword>
<dbReference type="GO" id="GO:0002935">
    <property type="term" value="F:tRNA (adenine(37)-C2)-methyltransferase activity"/>
    <property type="evidence" value="ECO:0007669"/>
    <property type="project" value="UniProtKB-UniRule"/>
</dbReference>
<feature type="active site" description="Proton acceptor" evidence="13">
    <location>
        <position position="101"/>
    </location>
</feature>
<dbReference type="PANTHER" id="PTHR30544">
    <property type="entry name" value="23S RRNA METHYLTRANSFERASE"/>
    <property type="match status" value="1"/>
</dbReference>
<dbReference type="RefSeq" id="WP_221305500.1">
    <property type="nucleotide sequence ID" value="NZ_JACHIF010000009.1"/>
</dbReference>
<keyword evidence="16" id="KW-1185">Reference proteome</keyword>
<comment type="caution">
    <text evidence="13">Lacks conserved residue(s) required for the propagation of feature annotation.</text>
</comment>
<dbReference type="SFLD" id="SFLDS00029">
    <property type="entry name" value="Radical_SAM"/>
    <property type="match status" value="1"/>
</dbReference>
<comment type="catalytic activity">
    <reaction evidence="13">
        <text>adenosine(2503) in 23S rRNA + 2 reduced [2Fe-2S]-[ferredoxin] + 2 S-adenosyl-L-methionine = 2-methyladenosine(2503) in 23S rRNA + 5'-deoxyadenosine + L-methionine + 2 oxidized [2Fe-2S]-[ferredoxin] + S-adenosyl-L-homocysteine</text>
        <dbReference type="Rhea" id="RHEA:42916"/>
        <dbReference type="Rhea" id="RHEA-COMP:10000"/>
        <dbReference type="Rhea" id="RHEA-COMP:10001"/>
        <dbReference type="Rhea" id="RHEA-COMP:10152"/>
        <dbReference type="Rhea" id="RHEA-COMP:10282"/>
        <dbReference type="ChEBI" id="CHEBI:17319"/>
        <dbReference type="ChEBI" id="CHEBI:33737"/>
        <dbReference type="ChEBI" id="CHEBI:33738"/>
        <dbReference type="ChEBI" id="CHEBI:57844"/>
        <dbReference type="ChEBI" id="CHEBI:57856"/>
        <dbReference type="ChEBI" id="CHEBI:59789"/>
        <dbReference type="ChEBI" id="CHEBI:74411"/>
        <dbReference type="ChEBI" id="CHEBI:74497"/>
        <dbReference type="EC" id="2.1.1.192"/>
    </reaction>
</comment>
<comment type="similarity">
    <text evidence="2 13">Belongs to the radical SAM superfamily. RlmN family.</text>
</comment>
<dbReference type="GO" id="GO:0000049">
    <property type="term" value="F:tRNA binding"/>
    <property type="evidence" value="ECO:0007669"/>
    <property type="project" value="UniProtKB-UniRule"/>
</dbReference>
<feature type="active site" description="S-methylcysteine intermediate" evidence="13">
    <location>
        <position position="345"/>
    </location>
</feature>
<keyword evidence="6 13" id="KW-0489">Methyltransferase</keyword>
<dbReference type="AlphaFoldDB" id="A0A7W8DRA6"/>
<dbReference type="HAMAP" id="MF_01849">
    <property type="entry name" value="RNA_methyltr_RlmN"/>
    <property type="match status" value="1"/>
</dbReference>
<comment type="caution">
    <text evidence="15">The sequence shown here is derived from an EMBL/GenBank/DDBJ whole genome shotgun (WGS) entry which is preliminary data.</text>
</comment>
<evidence type="ECO:0000256" key="7">
    <source>
        <dbReference type="ARBA" id="ARBA00022679"/>
    </source>
</evidence>
<dbReference type="GO" id="GO:0070040">
    <property type="term" value="F:rRNA (adenine(2503)-C2-)-methyltransferase activity"/>
    <property type="evidence" value="ECO:0007669"/>
    <property type="project" value="UniProtKB-UniRule"/>
</dbReference>
<comment type="miscellaneous">
    <text evidence="13">Reaction proceeds by a ping-pong mechanism involving intermediate methylation of a conserved cysteine residue.</text>
</comment>
<dbReference type="GO" id="GO:0030488">
    <property type="term" value="P:tRNA methylation"/>
    <property type="evidence" value="ECO:0007669"/>
    <property type="project" value="UniProtKB-UniRule"/>
</dbReference>
<keyword evidence="9 13" id="KW-0479">Metal-binding</keyword>
<dbReference type="GO" id="GO:0019843">
    <property type="term" value="F:rRNA binding"/>
    <property type="evidence" value="ECO:0007669"/>
    <property type="project" value="UniProtKB-UniRule"/>
</dbReference>
<keyword evidence="10 13" id="KW-0408">Iron</keyword>
<feature type="binding site" evidence="13">
    <location>
        <begin position="226"/>
        <end position="228"/>
    </location>
    <ligand>
        <name>S-adenosyl-L-methionine</name>
        <dbReference type="ChEBI" id="CHEBI:59789"/>
    </ligand>
</feature>
<keyword evidence="8 13" id="KW-0949">S-adenosyl-L-methionine</keyword>
<evidence type="ECO:0000259" key="14">
    <source>
        <dbReference type="PROSITE" id="PS51918"/>
    </source>
</evidence>
<dbReference type="GO" id="GO:0070475">
    <property type="term" value="P:rRNA base methylation"/>
    <property type="evidence" value="ECO:0007669"/>
    <property type="project" value="UniProtKB-UniRule"/>
</dbReference>
<dbReference type="InterPro" id="IPR007197">
    <property type="entry name" value="rSAM"/>
</dbReference>
<dbReference type="NCBIfam" id="TIGR00048">
    <property type="entry name" value="rRNA_mod_RlmN"/>
    <property type="match status" value="1"/>
</dbReference>
<feature type="binding site" evidence="13">
    <location>
        <position position="128"/>
    </location>
    <ligand>
        <name>[4Fe-4S] cluster</name>
        <dbReference type="ChEBI" id="CHEBI:49883"/>
        <note>4Fe-4S-S-AdoMet</note>
    </ligand>
</feature>
<dbReference type="Proteomes" id="UP000534294">
    <property type="component" value="Unassembled WGS sequence"/>
</dbReference>
<dbReference type="InterPro" id="IPR004383">
    <property type="entry name" value="rRNA_lsu_MTrfase_RlmN/Cfr"/>
</dbReference>
<evidence type="ECO:0000256" key="2">
    <source>
        <dbReference type="ARBA" id="ARBA00007544"/>
    </source>
</evidence>
<proteinExistence type="inferred from homology"/>